<comment type="caution">
    <text evidence="2">The sequence shown here is derived from an EMBL/GenBank/DDBJ whole genome shotgun (WGS) entry which is preliminary data.</text>
</comment>
<evidence type="ECO:0008006" key="3">
    <source>
        <dbReference type="Google" id="ProtNLM"/>
    </source>
</evidence>
<feature type="region of interest" description="Disordered" evidence="1">
    <location>
        <begin position="110"/>
        <end position="168"/>
    </location>
</feature>
<gene>
    <name evidence="2" type="ORF">Tci_678818</name>
</gene>
<feature type="compositionally biased region" description="Polar residues" evidence="1">
    <location>
        <begin position="234"/>
        <end position="245"/>
    </location>
</feature>
<protein>
    <recommendedName>
        <fullName evidence="3">Synaptobrevin, longin-like domain protein</fullName>
    </recommendedName>
</protein>
<feature type="compositionally biased region" description="Low complexity" evidence="1">
    <location>
        <begin position="120"/>
        <end position="136"/>
    </location>
</feature>
<name>A0A699KQT8_TANCI</name>
<proteinExistence type="predicted"/>
<feature type="non-terminal residue" evidence="2">
    <location>
        <position position="1"/>
    </location>
</feature>
<accession>A0A699KQT8</accession>
<dbReference type="EMBL" id="BKCJ010545185">
    <property type="protein sequence ID" value="GFB06847.1"/>
    <property type="molecule type" value="Genomic_DNA"/>
</dbReference>
<sequence length="245" mass="26903">ALVSVKKTNDVVKLQALIDRKKVVITKDTTRQALRLNDADGVDCLSNEEIFAELAHMGYEKPPPNLTFYKAFFSAQCHLPCHRIGKGFLGVETPLFVTMLVPPQVQDVAEVKEDEDDKVSAAPTSPLPTPATTSPPQQEPILSPPQAQPAPPSSPPQPQPAQTVDTSESSMTLLNTLMETCAILTQKVANLEKDKVAQVLEIVKLKQRVRKSKKKRKSKSSSLKRLRKVGTLQRVESSNDTVMDA</sequence>
<feature type="compositionally biased region" description="Pro residues" evidence="1">
    <location>
        <begin position="142"/>
        <end position="159"/>
    </location>
</feature>
<organism evidence="2">
    <name type="scientific">Tanacetum cinerariifolium</name>
    <name type="common">Dalmatian daisy</name>
    <name type="synonym">Chrysanthemum cinerariifolium</name>
    <dbReference type="NCBI Taxonomy" id="118510"/>
    <lineage>
        <taxon>Eukaryota</taxon>
        <taxon>Viridiplantae</taxon>
        <taxon>Streptophyta</taxon>
        <taxon>Embryophyta</taxon>
        <taxon>Tracheophyta</taxon>
        <taxon>Spermatophyta</taxon>
        <taxon>Magnoliopsida</taxon>
        <taxon>eudicotyledons</taxon>
        <taxon>Gunneridae</taxon>
        <taxon>Pentapetalae</taxon>
        <taxon>asterids</taxon>
        <taxon>campanulids</taxon>
        <taxon>Asterales</taxon>
        <taxon>Asteraceae</taxon>
        <taxon>Asteroideae</taxon>
        <taxon>Anthemideae</taxon>
        <taxon>Anthemidinae</taxon>
        <taxon>Tanacetum</taxon>
    </lineage>
</organism>
<evidence type="ECO:0000313" key="2">
    <source>
        <dbReference type="EMBL" id="GFB06847.1"/>
    </source>
</evidence>
<evidence type="ECO:0000256" key="1">
    <source>
        <dbReference type="SAM" id="MobiDB-lite"/>
    </source>
</evidence>
<dbReference type="AlphaFoldDB" id="A0A699KQT8"/>
<reference evidence="2" key="1">
    <citation type="journal article" date="2019" name="Sci. Rep.">
        <title>Draft genome of Tanacetum cinerariifolium, the natural source of mosquito coil.</title>
        <authorList>
            <person name="Yamashiro T."/>
            <person name="Shiraishi A."/>
            <person name="Satake H."/>
            <person name="Nakayama K."/>
        </authorList>
    </citation>
    <scope>NUCLEOTIDE SEQUENCE</scope>
</reference>
<feature type="compositionally biased region" description="Basic residues" evidence="1">
    <location>
        <begin position="207"/>
        <end position="228"/>
    </location>
</feature>
<feature type="region of interest" description="Disordered" evidence="1">
    <location>
        <begin position="207"/>
        <end position="245"/>
    </location>
</feature>